<organism evidence="6 7">
    <name type="scientific">Hymenobacter gummosus</name>
    <dbReference type="NCBI Taxonomy" id="1776032"/>
    <lineage>
        <taxon>Bacteria</taxon>
        <taxon>Pseudomonadati</taxon>
        <taxon>Bacteroidota</taxon>
        <taxon>Cytophagia</taxon>
        <taxon>Cytophagales</taxon>
        <taxon>Hymenobacteraceae</taxon>
        <taxon>Hymenobacter</taxon>
    </lineage>
</organism>
<comment type="catalytic activity">
    <reaction evidence="3">
        <text>N(6)-acetyl-L-lysyl-[protein] + NAD(+) + H2O = 2''-O-acetyl-ADP-D-ribose + nicotinamide + L-lysyl-[protein]</text>
        <dbReference type="Rhea" id="RHEA:43636"/>
        <dbReference type="Rhea" id="RHEA-COMP:9752"/>
        <dbReference type="Rhea" id="RHEA-COMP:10731"/>
        <dbReference type="ChEBI" id="CHEBI:15377"/>
        <dbReference type="ChEBI" id="CHEBI:17154"/>
        <dbReference type="ChEBI" id="CHEBI:29969"/>
        <dbReference type="ChEBI" id="CHEBI:57540"/>
        <dbReference type="ChEBI" id="CHEBI:61930"/>
        <dbReference type="ChEBI" id="CHEBI:83767"/>
        <dbReference type="EC" id="2.3.1.286"/>
    </reaction>
</comment>
<keyword evidence="1" id="KW-0808">Transferase</keyword>
<evidence type="ECO:0000313" key="6">
    <source>
        <dbReference type="EMBL" id="RTQ52333.1"/>
    </source>
</evidence>
<accession>A0A3S0HQK3</accession>
<feature type="domain" description="Deacetylase sirtuin-type" evidence="5">
    <location>
        <begin position="1"/>
        <end position="228"/>
    </location>
</feature>
<dbReference type="CDD" id="cd01412">
    <property type="entry name" value="SIRT5_Af1_CobB"/>
    <property type="match status" value="1"/>
</dbReference>
<dbReference type="Gene3D" id="3.40.50.1220">
    <property type="entry name" value="TPP-binding domain"/>
    <property type="match status" value="1"/>
</dbReference>
<comment type="caution">
    <text evidence="3 4">Lacks conserved residue(s) required for the propagation of feature annotation.</text>
</comment>
<comment type="catalytic activity">
    <reaction evidence="3">
        <text>N(6)-succinyl-L-lysyl-[protein] + NAD(+) + H2O = 2''-O-succinyl-ADP-D-ribose + nicotinamide + L-lysyl-[protein]</text>
        <dbReference type="Rhea" id="RHEA:47668"/>
        <dbReference type="Rhea" id="RHEA-COMP:9752"/>
        <dbReference type="Rhea" id="RHEA-COMP:11877"/>
        <dbReference type="ChEBI" id="CHEBI:15377"/>
        <dbReference type="ChEBI" id="CHEBI:17154"/>
        <dbReference type="ChEBI" id="CHEBI:29969"/>
        <dbReference type="ChEBI" id="CHEBI:57540"/>
        <dbReference type="ChEBI" id="CHEBI:87830"/>
        <dbReference type="ChEBI" id="CHEBI:87832"/>
    </reaction>
</comment>
<dbReference type="InterPro" id="IPR050134">
    <property type="entry name" value="NAD-dep_sirtuin_deacylases"/>
</dbReference>
<dbReference type="GO" id="GO:0017136">
    <property type="term" value="F:histone deacetylase activity, NAD-dependent"/>
    <property type="evidence" value="ECO:0007669"/>
    <property type="project" value="TreeGrafter"/>
</dbReference>
<evidence type="ECO:0000256" key="2">
    <source>
        <dbReference type="ARBA" id="ARBA00023027"/>
    </source>
</evidence>
<dbReference type="InterPro" id="IPR003000">
    <property type="entry name" value="Sirtuin"/>
</dbReference>
<dbReference type="HAMAP" id="MF_01121">
    <property type="entry name" value="Sirtuin_ClassIII"/>
    <property type="match status" value="1"/>
</dbReference>
<comment type="function">
    <text evidence="3">NAD-dependent lysine deacetylase and desuccinylase that specifically removes acetyl and succinyl groups on target proteins. Modulates the activities of several proteins which are inactive in their acylated form.</text>
</comment>
<dbReference type="InterPro" id="IPR027546">
    <property type="entry name" value="Sirtuin_class_III"/>
</dbReference>
<dbReference type="SUPFAM" id="SSF52467">
    <property type="entry name" value="DHS-like NAD/FAD-binding domain"/>
    <property type="match status" value="1"/>
</dbReference>
<dbReference type="GO" id="GO:0005737">
    <property type="term" value="C:cytoplasm"/>
    <property type="evidence" value="ECO:0007669"/>
    <property type="project" value="UniProtKB-SubCell"/>
</dbReference>
<feature type="binding site" evidence="3">
    <location>
        <position position="214"/>
    </location>
    <ligand>
        <name>NAD(+)</name>
        <dbReference type="ChEBI" id="CHEBI:57540"/>
    </ligand>
</feature>
<dbReference type="PANTHER" id="PTHR11085:SF4">
    <property type="entry name" value="NAD-DEPENDENT PROTEIN DEACYLASE"/>
    <property type="match status" value="1"/>
</dbReference>
<dbReference type="EC" id="2.3.1.286" evidence="3"/>
<feature type="active site" description="Proton acceptor" evidence="3">
    <location>
        <position position="104"/>
    </location>
</feature>
<name>A0A3S0HQK3_9BACT</name>
<reference evidence="6 7" key="1">
    <citation type="submission" date="2018-12" db="EMBL/GenBank/DDBJ databases">
        <title>Hymenobacter gummosus sp. nov., isolated from a spring.</title>
        <authorList>
            <person name="Nie L."/>
        </authorList>
    </citation>
    <scope>NUCLEOTIDE SEQUENCE [LARGE SCALE GENOMIC DNA]</scope>
    <source>
        <strain evidence="6 7">KCTC 52166</strain>
    </source>
</reference>
<dbReference type="Pfam" id="PF02146">
    <property type="entry name" value="SIR2"/>
    <property type="match status" value="1"/>
</dbReference>
<gene>
    <name evidence="3" type="primary">cobB</name>
    <name evidence="6" type="ORF">EJV47_04760</name>
</gene>
<feature type="binding site" evidence="3">
    <location>
        <position position="56"/>
    </location>
    <ligand>
        <name>substrate</name>
    </ligand>
</feature>
<evidence type="ECO:0000256" key="3">
    <source>
        <dbReference type="HAMAP-Rule" id="MF_01121"/>
    </source>
</evidence>
<keyword evidence="7" id="KW-1185">Reference proteome</keyword>
<dbReference type="Proteomes" id="UP000282184">
    <property type="component" value="Unassembled WGS sequence"/>
</dbReference>
<keyword evidence="2 3" id="KW-0520">NAD</keyword>
<dbReference type="GO" id="GO:0036055">
    <property type="term" value="F:protein-succinyllysine desuccinylase activity"/>
    <property type="evidence" value="ECO:0007669"/>
    <property type="project" value="UniProtKB-UniRule"/>
</dbReference>
<comment type="domain">
    <text evidence="3">2 residues (Tyr-53 and Arg-56) present in a large hydrophobic pocket are probably involved in substrate specificity. They are important for desuccinylation activity, but dispensable for deacetylation activity.</text>
</comment>
<dbReference type="GO" id="GO:0036054">
    <property type="term" value="F:protein-malonyllysine demalonylase activity"/>
    <property type="evidence" value="ECO:0007669"/>
    <property type="project" value="InterPro"/>
</dbReference>
<evidence type="ECO:0000256" key="4">
    <source>
        <dbReference type="PROSITE-ProRule" id="PRU00236"/>
    </source>
</evidence>
<dbReference type="InterPro" id="IPR026590">
    <property type="entry name" value="Ssirtuin_cat_dom"/>
</dbReference>
<dbReference type="OrthoDB" id="9800582at2"/>
<evidence type="ECO:0000256" key="1">
    <source>
        <dbReference type="ARBA" id="ARBA00022679"/>
    </source>
</evidence>
<feature type="binding site" evidence="3">
    <location>
        <position position="53"/>
    </location>
    <ligand>
        <name>substrate</name>
    </ligand>
</feature>
<dbReference type="PANTHER" id="PTHR11085">
    <property type="entry name" value="NAD-DEPENDENT PROTEIN DEACYLASE SIRTUIN-5, MITOCHONDRIAL-RELATED"/>
    <property type="match status" value="1"/>
</dbReference>
<dbReference type="AlphaFoldDB" id="A0A3S0HQK3"/>
<comment type="subcellular location">
    <subcellularLocation>
        <location evidence="3">Cytoplasm</location>
    </subcellularLocation>
</comment>
<dbReference type="Gene3D" id="3.30.1600.10">
    <property type="entry name" value="SIR2/SIRT2 'Small Domain"/>
    <property type="match status" value="1"/>
</dbReference>
<dbReference type="RefSeq" id="WP_126691990.1">
    <property type="nucleotide sequence ID" value="NZ_RXOF01000002.1"/>
</dbReference>
<dbReference type="InterPro" id="IPR026591">
    <property type="entry name" value="Sirtuin_cat_small_dom_sf"/>
</dbReference>
<feature type="binding site" evidence="3">
    <location>
        <begin position="86"/>
        <end position="89"/>
    </location>
    <ligand>
        <name>NAD(+)</name>
        <dbReference type="ChEBI" id="CHEBI:57540"/>
    </ligand>
</feature>
<comment type="caution">
    <text evidence="6">The sequence shown here is derived from an EMBL/GenBank/DDBJ whole genome shotgun (WGS) entry which is preliminary data.</text>
</comment>
<sequence>MKKIVVLTGAGISAESGIATFRASDGLWENHRVEDVASPEGWARNPALVQEFYNQRRGAANKAQPNAGHRALVELEQAYEVVIITQNVDDLHERAGSSRVIHLHGKLNEARSSRYEELVYPLGDKDRIEMGELCERGHQLRPNIVWFGEAVPLIERAAEECATADVMLVVGTSLQVYPAAGLLHYLPTGHPLYVIDPSQPSTSRHGVQFVPEPATVGVPRVVRELLAQAGQ</sequence>
<dbReference type="InterPro" id="IPR029035">
    <property type="entry name" value="DHS-like_NAD/FAD-binding_dom"/>
</dbReference>
<dbReference type="EMBL" id="RXOF01000002">
    <property type="protein sequence ID" value="RTQ52333.1"/>
    <property type="molecule type" value="Genomic_DNA"/>
</dbReference>
<evidence type="ECO:0000259" key="5">
    <source>
        <dbReference type="PROSITE" id="PS50305"/>
    </source>
</evidence>
<dbReference type="GO" id="GO:0070403">
    <property type="term" value="F:NAD+ binding"/>
    <property type="evidence" value="ECO:0007669"/>
    <property type="project" value="UniProtKB-UniRule"/>
</dbReference>
<comment type="similarity">
    <text evidence="3">Belongs to the sirtuin family. Class III subfamily.</text>
</comment>
<evidence type="ECO:0000313" key="7">
    <source>
        <dbReference type="Proteomes" id="UP000282184"/>
    </source>
</evidence>
<keyword evidence="3" id="KW-0963">Cytoplasm</keyword>
<protein>
    <recommendedName>
        <fullName evidence="3">NAD-dependent protein deacylase</fullName>
        <ecNumber evidence="3">2.3.1.286</ecNumber>
    </recommendedName>
    <alternativeName>
        <fullName evidence="3">Regulatory protein SIR2 homolog</fullName>
    </alternativeName>
</protein>
<feature type="binding site" evidence="3">
    <location>
        <begin position="171"/>
        <end position="173"/>
    </location>
    <ligand>
        <name>NAD(+)</name>
        <dbReference type="ChEBI" id="CHEBI:57540"/>
    </ligand>
</feature>
<dbReference type="PROSITE" id="PS50305">
    <property type="entry name" value="SIRTUIN"/>
    <property type="match status" value="1"/>
</dbReference>
<proteinExistence type="inferred from homology"/>
<feature type="binding site" evidence="3">
    <location>
        <begin position="9"/>
        <end position="28"/>
    </location>
    <ligand>
        <name>NAD(+)</name>
        <dbReference type="ChEBI" id="CHEBI:57540"/>
    </ligand>
</feature>